<name>A0AAE3A829_9FIRM</name>
<dbReference type="RefSeq" id="WP_308460294.1">
    <property type="nucleotide sequence ID" value="NZ_JAJEPS010000029.1"/>
</dbReference>
<evidence type="ECO:0000313" key="1">
    <source>
        <dbReference type="EMBL" id="MCC2127726.1"/>
    </source>
</evidence>
<proteinExistence type="predicted"/>
<comment type="caution">
    <text evidence="1">The sequence shown here is derived from an EMBL/GenBank/DDBJ whole genome shotgun (WGS) entry which is preliminary data.</text>
</comment>
<dbReference type="EMBL" id="JAJEPS010000029">
    <property type="protein sequence ID" value="MCC2127726.1"/>
    <property type="molecule type" value="Genomic_DNA"/>
</dbReference>
<evidence type="ECO:0000313" key="2">
    <source>
        <dbReference type="Proteomes" id="UP001198220"/>
    </source>
</evidence>
<accession>A0AAE3A829</accession>
<dbReference type="AlphaFoldDB" id="A0AAE3A829"/>
<sequence>MREYMENDKDTVKKIVCNQCGKSLQVENGIVKEGVFRGVARWGFFSEKDGEIHDFDLCETCYDRMAGSFRIPVEKEEQTELL</sequence>
<reference evidence="1 2" key="1">
    <citation type="submission" date="2021-10" db="EMBL/GenBank/DDBJ databases">
        <title>Anaerobic single-cell dispensing facilitates the cultivation of human gut bacteria.</title>
        <authorList>
            <person name="Afrizal A."/>
        </authorList>
    </citation>
    <scope>NUCLEOTIDE SEQUENCE [LARGE SCALE GENOMIC DNA]</scope>
    <source>
        <strain evidence="1 2">CLA-AA-H276</strain>
    </source>
</reference>
<gene>
    <name evidence="1" type="ORF">LKD36_16400</name>
</gene>
<keyword evidence="2" id="KW-1185">Reference proteome</keyword>
<evidence type="ECO:0008006" key="3">
    <source>
        <dbReference type="Google" id="ProtNLM"/>
    </source>
</evidence>
<organism evidence="1 2">
    <name type="scientific">Hominiventricola filiformis</name>
    <dbReference type="NCBI Taxonomy" id="2885352"/>
    <lineage>
        <taxon>Bacteria</taxon>
        <taxon>Bacillati</taxon>
        <taxon>Bacillota</taxon>
        <taxon>Clostridia</taxon>
        <taxon>Lachnospirales</taxon>
        <taxon>Lachnospiraceae</taxon>
        <taxon>Hominiventricola</taxon>
    </lineage>
</organism>
<dbReference type="Proteomes" id="UP001198220">
    <property type="component" value="Unassembled WGS sequence"/>
</dbReference>
<protein>
    <recommendedName>
        <fullName evidence="3">Ribosomal-protein-alanine N-acetyltransferase</fullName>
    </recommendedName>
</protein>